<dbReference type="EMBL" id="QSHZ01000090">
    <property type="protein sequence ID" value="RHC44809.1"/>
    <property type="molecule type" value="Genomic_DNA"/>
</dbReference>
<dbReference type="AlphaFoldDB" id="A0A414ADE3"/>
<dbReference type="RefSeq" id="WP_002575507.1">
    <property type="nucleotide sequence ID" value="NZ_KB851182.1"/>
</dbReference>
<organism evidence="1 2">
    <name type="scientific">Enterocloster bolteae</name>
    <dbReference type="NCBI Taxonomy" id="208479"/>
    <lineage>
        <taxon>Bacteria</taxon>
        <taxon>Bacillati</taxon>
        <taxon>Bacillota</taxon>
        <taxon>Clostridia</taxon>
        <taxon>Lachnospirales</taxon>
        <taxon>Lachnospiraceae</taxon>
        <taxon>Enterocloster</taxon>
    </lineage>
</organism>
<evidence type="ECO:0008006" key="3">
    <source>
        <dbReference type="Google" id="ProtNLM"/>
    </source>
</evidence>
<proteinExistence type="predicted"/>
<name>A0A414ADE3_9FIRM</name>
<evidence type="ECO:0000313" key="1">
    <source>
        <dbReference type="EMBL" id="RHC44809.1"/>
    </source>
</evidence>
<sequence>MAYQPFYEITDWQELPSQKTPINRPNLLHAENGIKEADKRIVQLDAKKAELSLVNLLVRSIVVDAKTGVITVTQQNGTVTTYDLDIEKVIANFDITDDNVLILTLADGTTKEVDLTKFVNTFSSTATISMSMKDRVVTAEIIDGSVTMDKLDAAIQGEFRQYMLDAQSARDSALQYQKFAKRYAIGDSEFVGSETDNAKYYYEQTKTNAEIAASNAQSAEVDSETATAQAAIATQKATNASASANNAAADAQIATQKAEVATQQAQVAAEKAQAASTSESNAIEQAQAASDSALLSKRYAVGGVIAEDTQDNAGWYYQQCKSIKAEVEATADLVIPRFYIDFTTGKLMSDKAAQGMRFWIENGKFYGETEATV</sequence>
<reference evidence="1 2" key="1">
    <citation type="submission" date="2018-08" db="EMBL/GenBank/DDBJ databases">
        <title>A genome reference for cultivated species of the human gut microbiota.</title>
        <authorList>
            <person name="Zou Y."/>
            <person name="Xue W."/>
            <person name="Luo G."/>
        </authorList>
    </citation>
    <scope>NUCLEOTIDE SEQUENCE [LARGE SCALE GENOMIC DNA]</scope>
    <source>
        <strain evidence="1 2">AM35-14</strain>
    </source>
</reference>
<protein>
    <recommendedName>
        <fullName evidence="3">DUF2479 domain-containing protein</fullName>
    </recommendedName>
</protein>
<gene>
    <name evidence="1" type="ORF">DW839_33020</name>
</gene>
<comment type="caution">
    <text evidence="1">The sequence shown here is derived from an EMBL/GenBank/DDBJ whole genome shotgun (WGS) entry which is preliminary data.</text>
</comment>
<accession>A0A414ADE3</accession>
<dbReference type="Proteomes" id="UP000283975">
    <property type="component" value="Unassembled WGS sequence"/>
</dbReference>
<evidence type="ECO:0000313" key="2">
    <source>
        <dbReference type="Proteomes" id="UP000283975"/>
    </source>
</evidence>